<evidence type="ECO:0000313" key="2">
    <source>
        <dbReference type="Proteomes" id="UP001443914"/>
    </source>
</evidence>
<accession>A0AAW1NE66</accession>
<proteinExistence type="predicted"/>
<dbReference type="Proteomes" id="UP001443914">
    <property type="component" value="Unassembled WGS sequence"/>
</dbReference>
<keyword evidence="2" id="KW-1185">Reference proteome</keyword>
<name>A0AAW1NE66_SAPOF</name>
<protein>
    <submittedName>
        <fullName evidence="1">Uncharacterized protein</fullName>
    </submittedName>
</protein>
<dbReference type="AlphaFoldDB" id="A0AAW1NE66"/>
<comment type="caution">
    <text evidence="1">The sequence shown here is derived from an EMBL/GenBank/DDBJ whole genome shotgun (WGS) entry which is preliminary data.</text>
</comment>
<dbReference type="EMBL" id="JBDFQZ010000001">
    <property type="protein sequence ID" value="KAK9755729.1"/>
    <property type="molecule type" value="Genomic_DNA"/>
</dbReference>
<sequence length="221" mass="24810">MAGDTVKPIGSLGRNFVPLRVRADSDFAIIEVLTMLCSVNKLGGYARRRRVLLTGCLRVNIFRTPFMKSNLGHNPSYTRRSIWEAKKVLLMGVRRRIGDESATNIWTDAWIPENQSGKAISTRPEGCQLERVCELMENDNRSWDVGKDESKTIGTGEVGRMKIAWSARHMGCCVAEGMRGLKRLARGRTHGLGVSFGKLILSYVSNRISGSVARRPFRRRQ</sequence>
<reference evidence="1" key="1">
    <citation type="submission" date="2024-03" db="EMBL/GenBank/DDBJ databases">
        <title>WGS assembly of Saponaria officinalis var. Norfolk2.</title>
        <authorList>
            <person name="Jenkins J."/>
            <person name="Shu S."/>
            <person name="Grimwood J."/>
            <person name="Barry K."/>
            <person name="Goodstein D."/>
            <person name="Schmutz J."/>
            <person name="Leebens-Mack J."/>
            <person name="Osbourn A."/>
        </authorList>
    </citation>
    <scope>NUCLEOTIDE SEQUENCE [LARGE SCALE GENOMIC DNA]</scope>
    <source>
        <strain evidence="1">JIC</strain>
    </source>
</reference>
<evidence type="ECO:0000313" key="1">
    <source>
        <dbReference type="EMBL" id="KAK9755729.1"/>
    </source>
</evidence>
<gene>
    <name evidence="1" type="ORF">RND81_01G045900</name>
</gene>
<organism evidence="1 2">
    <name type="scientific">Saponaria officinalis</name>
    <name type="common">Common soapwort</name>
    <name type="synonym">Lychnis saponaria</name>
    <dbReference type="NCBI Taxonomy" id="3572"/>
    <lineage>
        <taxon>Eukaryota</taxon>
        <taxon>Viridiplantae</taxon>
        <taxon>Streptophyta</taxon>
        <taxon>Embryophyta</taxon>
        <taxon>Tracheophyta</taxon>
        <taxon>Spermatophyta</taxon>
        <taxon>Magnoliopsida</taxon>
        <taxon>eudicotyledons</taxon>
        <taxon>Gunneridae</taxon>
        <taxon>Pentapetalae</taxon>
        <taxon>Caryophyllales</taxon>
        <taxon>Caryophyllaceae</taxon>
        <taxon>Caryophylleae</taxon>
        <taxon>Saponaria</taxon>
    </lineage>
</organism>